<dbReference type="Proteomes" id="UP000189443">
    <property type="component" value="Chromosome"/>
</dbReference>
<name>A0A1S6JKU4_9ACTN</name>
<keyword evidence="1" id="KW-1133">Transmembrane helix</keyword>
<sequence>MRHTHDVILTWADPDPDPDPPLWARAWDWLWEHLVTWRMLLAILAALTPWLGGHSPVSLWSDTVHQARTEAGILAAYVITAVALTTAWALDRHTGRAVPRFLLVTASLGAFGVFDWWDPILALTGVHK</sequence>
<reference evidence="2 3" key="1">
    <citation type="submission" date="2017-02" db="EMBL/GenBank/DDBJ databases">
        <title>Streptomyces pactum ACT12 Genome sequencing and assembly.</title>
        <authorList>
            <person name="Xue Q."/>
            <person name="Yan X."/>
            <person name="Jia L."/>
            <person name="Yan H."/>
        </authorList>
    </citation>
    <scope>NUCLEOTIDE SEQUENCE [LARGE SCALE GENOMIC DNA]</scope>
    <source>
        <strain evidence="2 3">ACT12</strain>
    </source>
</reference>
<dbReference type="EMBL" id="CP019724">
    <property type="protein sequence ID" value="AQS72349.1"/>
    <property type="molecule type" value="Genomic_DNA"/>
</dbReference>
<evidence type="ECO:0000313" key="2">
    <source>
        <dbReference type="EMBL" id="AQS72349.1"/>
    </source>
</evidence>
<accession>A0A1S6JKU4</accession>
<keyword evidence="1" id="KW-0812">Transmembrane</keyword>
<keyword evidence="3" id="KW-1185">Reference proteome</keyword>
<proteinExistence type="predicted"/>
<feature type="transmembrane region" description="Helical" evidence="1">
    <location>
        <begin position="97"/>
        <end position="117"/>
    </location>
</feature>
<keyword evidence="1" id="KW-0472">Membrane</keyword>
<dbReference type="KEGG" id="spac:B1H29_31750"/>
<organism evidence="2 3">
    <name type="scientific">Streptomyces pactum</name>
    <dbReference type="NCBI Taxonomy" id="68249"/>
    <lineage>
        <taxon>Bacteria</taxon>
        <taxon>Bacillati</taxon>
        <taxon>Actinomycetota</taxon>
        <taxon>Actinomycetes</taxon>
        <taxon>Kitasatosporales</taxon>
        <taxon>Streptomycetaceae</taxon>
        <taxon>Streptomyces</taxon>
    </lineage>
</organism>
<evidence type="ECO:0000256" key="1">
    <source>
        <dbReference type="SAM" id="Phobius"/>
    </source>
</evidence>
<dbReference type="AlphaFoldDB" id="A0A1S6JKU4"/>
<feature type="transmembrane region" description="Helical" evidence="1">
    <location>
        <begin position="35"/>
        <end position="52"/>
    </location>
</feature>
<gene>
    <name evidence="2" type="ORF">B1H29_31750</name>
</gene>
<feature type="transmembrane region" description="Helical" evidence="1">
    <location>
        <begin position="72"/>
        <end position="90"/>
    </location>
</feature>
<protein>
    <submittedName>
        <fullName evidence="2">Uncharacterized protein</fullName>
    </submittedName>
</protein>
<evidence type="ECO:0000313" key="3">
    <source>
        <dbReference type="Proteomes" id="UP000189443"/>
    </source>
</evidence>